<name>A0ABQ0PS20_9PROT</name>
<accession>A0ABQ0PS20</accession>
<organism evidence="2 3">
    <name type="scientific">Acetobacter malorum DSM 14337</name>
    <dbReference type="NCBI Taxonomy" id="1307910"/>
    <lineage>
        <taxon>Bacteria</taxon>
        <taxon>Pseudomonadati</taxon>
        <taxon>Pseudomonadota</taxon>
        <taxon>Alphaproteobacteria</taxon>
        <taxon>Acetobacterales</taxon>
        <taxon>Acetobacteraceae</taxon>
        <taxon>Acetobacter</taxon>
    </lineage>
</organism>
<dbReference type="Proteomes" id="UP001065047">
    <property type="component" value="Unassembled WGS sequence"/>
</dbReference>
<feature type="signal peptide" evidence="1">
    <location>
        <begin position="1"/>
        <end position="24"/>
    </location>
</feature>
<dbReference type="EMBL" id="BAPF01000006">
    <property type="protein sequence ID" value="GBQ77196.1"/>
    <property type="molecule type" value="Genomic_DNA"/>
</dbReference>
<protein>
    <submittedName>
        <fullName evidence="2">Uncharacterized protein</fullName>
    </submittedName>
</protein>
<keyword evidence="3" id="KW-1185">Reference proteome</keyword>
<feature type="chain" id="PRO_5045590736" evidence="1">
    <location>
        <begin position="25"/>
        <end position="158"/>
    </location>
</feature>
<dbReference type="RefSeq" id="WP_061505189.1">
    <property type="nucleotide sequence ID" value="NZ_BAPF01000006.1"/>
</dbReference>
<comment type="caution">
    <text evidence="2">The sequence shown here is derived from an EMBL/GenBank/DDBJ whole genome shotgun (WGS) entry which is preliminary data.</text>
</comment>
<sequence length="158" mass="17006">MKNMKVFAGLIGFSAISFCASAQAEDIFSRVGKAVTDAYPELAPKPEITPLRIIAFDGVNYRIYGTDECQNPTGGFYPRSSCVAFPKEANKSPVDRAVQLLVVRPDNPDRSERMTTGVIRLGLGKHGEATVWLKSIGKDGGIIHTFDGDGLPGMSKNG</sequence>
<keyword evidence="1" id="KW-0732">Signal</keyword>
<evidence type="ECO:0000256" key="1">
    <source>
        <dbReference type="SAM" id="SignalP"/>
    </source>
</evidence>
<gene>
    <name evidence="2" type="ORF">AA14337_0746</name>
</gene>
<evidence type="ECO:0000313" key="3">
    <source>
        <dbReference type="Proteomes" id="UP001065047"/>
    </source>
</evidence>
<evidence type="ECO:0000313" key="2">
    <source>
        <dbReference type="EMBL" id="GBQ77196.1"/>
    </source>
</evidence>
<reference evidence="2" key="1">
    <citation type="submission" date="2013-04" db="EMBL/GenBank/DDBJ databases">
        <title>The genome sequencing project of 58 acetic acid bacteria.</title>
        <authorList>
            <person name="Okamoto-Kainuma A."/>
            <person name="Ishikawa M."/>
            <person name="Umino S."/>
            <person name="Koizumi Y."/>
            <person name="Shiwa Y."/>
            <person name="Yoshikawa H."/>
            <person name="Matsutani M."/>
            <person name="Matsushita K."/>
        </authorList>
    </citation>
    <scope>NUCLEOTIDE SEQUENCE</scope>
    <source>
        <strain evidence="2">DSM 14337</strain>
    </source>
</reference>
<proteinExistence type="predicted"/>
<dbReference type="GeneID" id="29556370"/>